<keyword evidence="9" id="KW-0375">Hydrogen ion transport</keyword>
<feature type="domain" description="ATP synthase F1 complex delta/epsilon subunit N-terminal" evidence="12">
    <location>
        <begin position="4"/>
        <end position="82"/>
    </location>
</feature>
<evidence type="ECO:0000256" key="3">
    <source>
        <dbReference type="ARBA" id="ARBA00022448"/>
    </source>
</evidence>
<name>A0A926E0J1_9FIRM</name>
<accession>A0A926E0J1</accession>
<dbReference type="RefSeq" id="WP_249283016.1">
    <property type="nucleotide sequence ID" value="NZ_JACRST010000011.1"/>
</dbReference>
<evidence type="ECO:0000256" key="6">
    <source>
        <dbReference type="ARBA" id="ARBA00023136"/>
    </source>
</evidence>
<comment type="caution">
    <text evidence="13">The sequence shown here is derived from an EMBL/GenBank/DDBJ whole genome shotgun (WGS) entry which is preliminary data.</text>
</comment>
<comment type="subcellular location">
    <subcellularLocation>
        <location evidence="1 9">Cell membrane</location>
        <topology evidence="1 9">Peripheral membrane protein</topology>
    </subcellularLocation>
</comment>
<dbReference type="HAMAP" id="MF_00530">
    <property type="entry name" value="ATP_synth_epsil_bac"/>
    <property type="match status" value="1"/>
</dbReference>
<comment type="function">
    <text evidence="9">Produces ATP from ADP in the presence of a proton gradient across the membrane.</text>
</comment>
<dbReference type="GO" id="GO:0005524">
    <property type="term" value="F:ATP binding"/>
    <property type="evidence" value="ECO:0007669"/>
    <property type="project" value="UniProtKB-UniRule"/>
</dbReference>
<dbReference type="CDD" id="cd12152">
    <property type="entry name" value="F1-ATPase_delta"/>
    <property type="match status" value="1"/>
</dbReference>
<dbReference type="InterPro" id="IPR020547">
    <property type="entry name" value="ATP_synth_F1_esu_C"/>
</dbReference>
<organism evidence="13 14">
    <name type="scientific">Ligaoa zhengdingensis</name>
    <dbReference type="NCBI Taxonomy" id="2763658"/>
    <lineage>
        <taxon>Bacteria</taxon>
        <taxon>Bacillati</taxon>
        <taxon>Bacillota</taxon>
        <taxon>Clostridia</taxon>
        <taxon>Eubacteriales</taxon>
        <taxon>Oscillospiraceae</taxon>
        <taxon>Ligaoa</taxon>
    </lineage>
</organism>
<evidence type="ECO:0000256" key="9">
    <source>
        <dbReference type="HAMAP-Rule" id="MF_00530"/>
    </source>
</evidence>
<dbReference type="GO" id="GO:0045259">
    <property type="term" value="C:proton-transporting ATP synthase complex"/>
    <property type="evidence" value="ECO:0007669"/>
    <property type="project" value="UniProtKB-KW"/>
</dbReference>
<evidence type="ECO:0000313" key="14">
    <source>
        <dbReference type="Proteomes" id="UP000653127"/>
    </source>
</evidence>
<comment type="similarity">
    <text evidence="2 9 10">Belongs to the ATPase epsilon chain family.</text>
</comment>
<evidence type="ECO:0000256" key="7">
    <source>
        <dbReference type="ARBA" id="ARBA00023196"/>
    </source>
</evidence>
<dbReference type="InterPro" id="IPR001469">
    <property type="entry name" value="ATP_synth_F1_dsu/esu"/>
</dbReference>
<feature type="domain" description="ATP synthase epsilon subunit C-terminal" evidence="11">
    <location>
        <begin position="87"/>
        <end position="129"/>
    </location>
</feature>
<keyword evidence="14" id="KW-1185">Reference proteome</keyword>
<comment type="subunit">
    <text evidence="9 10">F-type ATPases have 2 components, CF(1) - the catalytic core - and CF(0) - the membrane proton channel. CF(1) has five subunits: alpha(3), beta(3), gamma(1), delta(1), epsilon(1). CF(0) has three main subunits: a, b and c.</text>
</comment>
<dbReference type="PANTHER" id="PTHR13822">
    <property type="entry name" value="ATP SYNTHASE DELTA/EPSILON CHAIN"/>
    <property type="match status" value="1"/>
</dbReference>
<sequence length="129" mass="13820">MATFHLQIVTPDGVFFDGDAAKVTVRAADGDVTVLPRHIDYVTALGMGEARVTGSDGATRRAACMGGLLAVSGGAVRIVATTFEWADQIDENRARRAKEEAERRLAGPDANALAEARLRRALTRLRVVE</sequence>
<dbReference type="AlphaFoldDB" id="A0A926E0J1"/>
<evidence type="ECO:0000256" key="10">
    <source>
        <dbReference type="RuleBase" id="RU003656"/>
    </source>
</evidence>
<dbReference type="GO" id="GO:0046933">
    <property type="term" value="F:proton-transporting ATP synthase activity, rotational mechanism"/>
    <property type="evidence" value="ECO:0007669"/>
    <property type="project" value="UniProtKB-UniRule"/>
</dbReference>
<evidence type="ECO:0000256" key="1">
    <source>
        <dbReference type="ARBA" id="ARBA00004202"/>
    </source>
</evidence>
<dbReference type="InterPro" id="IPR036794">
    <property type="entry name" value="ATP_F1_dsu/esu_C_sf"/>
</dbReference>
<dbReference type="PANTHER" id="PTHR13822:SF10">
    <property type="entry name" value="ATP SYNTHASE EPSILON CHAIN, CHLOROPLASTIC"/>
    <property type="match status" value="1"/>
</dbReference>
<keyword evidence="4 9" id="KW-1003">Cell membrane</keyword>
<evidence type="ECO:0000256" key="8">
    <source>
        <dbReference type="ARBA" id="ARBA00023310"/>
    </source>
</evidence>
<dbReference type="Proteomes" id="UP000653127">
    <property type="component" value="Unassembled WGS sequence"/>
</dbReference>
<gene>
    <name evidence="9 13" type="primary">atpC</name>
    <name evidence="13" type="ORF">H8711_08330</name>
</gene>
<dbReference type="NCBIfam" id="TIGR01216">
    <property type="entry name" value="ATP_synt_epsi"/>
    <property type="match status" value="1"/>
</dbReference>
<dbReference type="Gene3D" id="2.60.15.10">
    <property type="entry name" value="F0F1 ATP synthase delta/epsilon subunit, N-terminal"/>
    <property type="match status" value="1"/>
</dbReference>
<dbReference type="Pfam" id="PF02823">
    <property type="entry name" value="ATP-synt_DE_N"/>
    <property type="match status" value="1"/>
</dbReference>
<evidence type="ECO:0000256" key="5">
    <source>
        <dbReference type="ARBA" id="ARBA00023065"/>
    </source>
</evidence>
<dbReference type="SUPFAM" id="SSF51344">
    <property type="entry name" value="Epsilon subunit of F1F0-ATP synthase N-terminal domain"/>
    <property type="match status" value="1"/>
</dbReference>
<proteinExistence type="inferred from homology"/>
<protein>
    <recommendedName>
        <fullName evidence="9">ATP synthase epsilon chain</fullName>
    </recommendedName>
    <alternativeName>
        <fullName evidence="9">ATP synthase F1 sector epsilon subunit</fullName>
    </alternativeName>
    <alternativeName>
        <fullName evidence="9">F-ATPase epsilon subunit</fullName>
    </alternativeName>
</protein>
<dbReference type="InterPro" id="IPR036771">
    <property type="entry name" value="ATPsynth_dsu/esu_N"/>
</dbReference>
<evidence type="ECO:0000259" key="11">
    <source>
        <dbReference type="Pfam" id="PF00401"/>
    </source>
</evidence>
<keyword evidence="6 9" id="KW-0472">Membrane</keyword>
<evidence type="ECO:0000256" key="4">
    <source>
        <dbReference type="ARBA" id="ARBA00022475"/>
    </source>
</evidence>
<keyword evidence="5 9" id="KW-0406">Ion transport</keyword>
<evidence type="ECO:0000313" key="13">
    <source>
        <dbReference type="EMBL" id="MBC8546939.1"/>
    </source>
</evidence>
<dbReference type="SUPFAM" id="SSF46604">
    <property type="entry name" value="Epsilon subunit of F1F0-ATP synthase C-terminal domain"/>
    <property type="match status" value="1"/>
</dbReference>
<keyword evidence="7 9" id="KW-0139">CF(1)</keyword>
<evidence type="ECO:0000259" key="12">
    <source>
        <dbReference type="Pfam" id="PF02823"/>
    </source>
</evidence>
<evidence type="ECO:0000256" key="2">
    <source>
        <dbReference type="ARBA" id="ARBA00005712"/>
    </source>
</evidence>
<dbReference type="Pfam" id="PF00401">
    <property type="entry name" value="ATP-synt_DE"/>
    <property type="match status" value="1"/>
</dbReference>
<keyword evidence="8 9" id="KW-0066">ATP synthesis</keyword>
<keyword evidence="3 9" id="KW-0813">Transport</keyword>
<dbReference type="EMBL" id="JACRST010000011">
    <property type="protein sequence ID" value="MBC8546939.1"/>
    <property type="molecule type" value="Genomic_DNA"/>
</dbReference>
<reference evidence="13" key="1">
    <citation type="submission" date="2020-08" db="EMBL/GenBank/DDBJ databases">
        <title>Genome public.</title>
        <authorList>
            <person name="Liu C."/>
            <person name="Sun Q."/>
        </authorList>
    </citation>
    <scope>NUCLEOTIDE SEQUENCE</scope>
    <source>
        <strain evidence="13">NSJ-31</strain>
    </source>
</reference>
<dbReference type="InterPro" id="IPR020546">
    <property type="entry name" value="ATP_synth_F1_dsu/esu_N"/>
</dbReference>
<dbReference type="GO" id="GO:0005886">
    <property type="term" value="C:plasma membrane"/>
    <property type="evidence" value="ECO:0007669"/>
    <property type="project" value="UniProtKB-SubCell"/>
</dbReference>